<dbReference type="SUPFAM" id="SSF51735">
    <property type="entry name" value="NAD(P)-binding Rossmann-fold domains"/>
    <property type="match status" value="1"/>
</dbReference>
<organism evidence="2 4">
    <name type="scientific">Lederbergia galactosidilytica</name>
    <dbReference type="NCBI Taxonomy" id="217031"/>
    <lineage>
        <taxon>Bacteria</taxon>
        <taxon>Bacillati</taxon>
        <taxon>Bacillota</taxon>
        <taxon>Bacilli</taxon>
        <taxon>Bacillales</taxon>
        <taxon>Bacillaceae</taxon>
        <taxon>Lederbergia</taxon>
    </lineage>
</organism>
<dbReference type="RefSeq" id="WP_057981694.1">
    <property type="nucleotide sequence ID" value="NZ_JAGGKH010000004.1"/>
</dbReference>
<reference evidence="2 4" key="2">
    <citation type="submission" date="2015-06" db="EMBL/GenBank/DDBJ databases">
        <title>Genome sequencing project of Bacillus galactosidilyticus PL133.</title>
        <authorList>
            <person name="Gaiero J."/>
            <person name="Nicol R."/>
            <person name="Habash M."/>
        </authorList>
    </citation>
    <scope>NUCLEOTIDE SEQUENCE [LARGE SCALE GENOMIC DNA]</scope>
    <source>
        <strain evidence="2 4">PL133</strain>
    </source>
</reference>
<dbReference type="STRING" id="217031.ABB05_19100"/>
<dbReference type="EMBL" id="LGPB01000027">
    <property type="protein sequence ID" value="KRG16802.1"/>
    <property type="molecule type" value="Genomic_DNA"/>
</dbReference>
<comment type="caution">
    <text evidence="2">The sequence shown here is derived from an EMBL/GenBank/DDBJ whole genome shotgun (WGS) entry which is preliminary data.</text>
</comment>
<evidence type="ECO:0000313" key="5">
    <source>
        <dbReference type="Proteomes" id="UP000077881"/>
    </source>
</evidence>
<gene>
    <name evidence="3" type="ORF">ABB05_19100</name>
    <name evidence="2" type="ORF">ACA29_03165</name>
</gene>
<dbReference type="Pfam" id="PF01370">
    <property type="entry name" value="Epimerase"/>
    <property type="match status" value="1"/>
</dbReference>
<feature type="domain" description="NAD-dependent epimerase/dehydratase" evidence="1">
    <location>
        <begin position="29"/>
        <end position="196"/>
    </location>
</feature>
<dbReference type="AlphaFoldDB" id="A0A0Q9YG28"/>
<proteinExistence type="predicted"/>
<dbReference type="EMBL" id="LDJR01000060">
    <property type="protein sequence ID" value="OAK67270.1"/>
    <property type="molecule type" value="Genomic_DNA"/>
</dbReference>
<protein>
    <submittedName>
        <fullName evidence="2">Epimerase</fullName>
    </submittedName>
</protein>
<sequence length="338" mass="37869">MKTIAELEEFMTKPSEQLLQDIRNIDGDILILGVGGKMGPTLAKLAKRAIDEAGIGKRVIGVSRFSSGNLKKELEDFGIETIAVDLLDDQALQSLPNVKNIIYMAGNKFGTVGNEHFTWAMNTYLPGRLAEKFASSKMVAFSTGNVYPLTKVLNNDCTEDKVVEPIGEYAQSCLGRERILTYFSRKNGTPMLFFRLNYAIDMRYGVVLEIGKQVLAGKKIDLAMGNVNVIWQGDANEYAIRSLLHCETPPQILNITGPETISIRWLAEEFGKRFGERPQFENEEQQTALLNNAAKAHQLFGYPKVSIQQMIDMVSIWLMNNGQIHDKPTHFQERKGAF</sequence>
<dbReference type="Proteomes" id="UP000053881">
    <property type="component" value="Unassembled WGS sequence"/>
</dbReference>
<dbReference type="Proteomes" id="UP000077881">
    <property type="component" value="Unassembled WGS sequence"/>
</dbReference>
<dbReference type="InterPro" id="IPR036291">
    <property type="entry name" value="NAD(P)-bd_dom_sf"/>
</dbReference>
<dbReference type="OrthoDB" id="9785845at2"/>
<reference evidence="3 5" key="1">
    <citation type="submission" date="2015-05" db="EMBL/GenBank/DDBJ databases">
        <title>Comparison of genome.</title>
        <authorList>
            <person name="Zheng Z."/>
            <person name="Sun M."/>
        </authorList>
    </citation>
    <scope>NUCLEOTIDE SEQUENCE [LARGE SCALE GENOMIC DNA]</scope>
    <source>
        <strain evidence="3 5">G25-74</strain>
    </source>
</reference>
<keyword evidence="5" id="KW-1185">Reference proteome</keyword>
<dbReference type="InterPro" id="IPR001509">
    <property type="entry name" value="Epimerase_deHydtase"/>
</dbReference>
<evidence type="ECO:0000313" key="2">
    <source>
        <dbReference type="EMBL" id="KRG16802.1"/>
    </source>
</evidence>
<dbReference type="Gene3D" id="3.40.50.720">
    <property type="entry name" value="NAD(P)-binding Rossmann-like Domain"/>
    <property type="match status" value="1"/>
</dbReference>
<evidence type="ECO:0000313" key="4">
    <source>
        <dbReference type="Proteomes" id="UP000053881"/>
    </source>
</evidence>
<evidence type="ECO:0000259" key="1">
    <source>
        <dbReference type="Pfam" id="PF01370"/>
    </source>
</evidence>
<evidence type="ECO:0000313" key="3">
    <source>
        <dbReference type="EMBL" id="OAK67270.1"/>
    </source>
</evidence>
<dbReference type="PATRIC" id="fig|217031.4.peg.1039"/>
<name>A0A0Q9YG28_9BACI</name>
<accession>A0A0Q9YG28</accession>